<dbReference type="RefSeq" id="WP_033364789.1">
    <property type="nucleotide sequence ID" value="NZ_CP073767.1"/>
</dbReference>
<name>A0A9Q9MQR3_9ACTN</name>
<evidence type="ECO:0000313" key="1">
    <source>
        <dbReference type="EMBL" id="UWZ57822.1"/>
    </source>
</evidence>
<dbReference type="EMBL" id="CP073767">
    <property type="protein sequence ID" value="UWZ57822.1"/>
    <property type="molecule type" value="Genomic_DNA"/>
</dbReference>
<reference evidence="1" key="1">
    <citation type="submission" date="2021-04" db="EMBL/GenBank/DDBJ databases">
        <title>Dactylosporangium aurantiacum NRRL B-8018 full assembly.</title>
        <authorList>
            <person name="Hartkoorn R.C."/>
            <person name="Beaudoing E."/>
            <person name="Hot D."/>
        </authorList>
    </citation>
    <scope>NUCLEOTIDE SEQUENCE</scope>
    <source>
        <strain evidence="1">NRRL B-8018</strain>
    </source>
</reference>
<dbReference type="AlphaFoldDB" id="A0A9Q9MQR3"/>
<gene>
    <name evidence="1" type="ORF">Daura_17610</name>
</gene>
<keyword evidence="2" id="KW-1185">Reference proteome</keyword>
<accession>A0A9Q9MQR3</accession>
<dbReference type="Proteomes" id="UP001058003">
    <property type="component" value="Chromosome"/>
</dbReference>
<protein>
    <submittedName>
        <fullName evidence="1">Uncharacterized protein</fullName>
    </submittedName>
</protein>
<dbReference type="KEGG" id="daur:Daura_17610"/>
<proteinExistence type="predicted"/>
<organism evidence="1 2">
    <name type="scientific">Dactylosporangium aurantiacum</name>
    <dbReference type="NCBI Taxonomy" id="35754"/>
    <lineage>
        <taxon>Bacteria</taxon>
        <taxon>Bacillati</taxon>
        <taxon>Actinomycetota</taxon>
        <taxon>Actinomycetes</taxon>
        <taxon>Micromonosporales</taxon>
        <taxon>Micromonosporaceae</taxon>
        <taxon>Dactylosporangium</taxon>
    </lineage>
</organism>
<evidence type="ECO:0000313" key="2">
    <source>
        <dbReference type="Proteomes" id="UP001058003"/>
    </source>
</evidence>
<sequence>MDVYVWVPQRRPGTVTAFVDRYVDRANPSDERLAAFIRAYGGGTADDADRSALDELRRDASDPGLSLYLKARGYYHAIMTVTGEGALVLGLSIDDPDGSAAVAAQARALLDALREEFDAPAGRAGVELEPAHSRQEWDDEATVLFRSGAIADGTSG</sequence>
<dbReference type="OrthoDB" id="5148265at2"/>